<evidence type="ECO:0000313" key="11">
    <source>
        <dbReference type="EMBL" id="KKB65058.1"/>
    </source>
</evidence>
<keyword evidence="6 7" id="KW-0520">NAD</keyword>
<dbReference type="InterPro" id="IPR026021">
    <property type="entry name" value="YdjA-like"/>
</dbReference>
<evidence type="ECO:0000313" key="12">
    <source>
        <dbReference type="Proteomes" id="UP000033618"/>
    </source>
</evidence>
<feature type="binding site" evidence="8">
    <location>
        <position position="47"/>
    </location>
    <ligand>
        <name>FMN</name>
        <dbReference type="ChEBI" id="CHEBI:58210"/>
        <note>ligand shared between dimeric partners</note>
    </ligand>
</feature>
<gene>
    <name evidence="11" type="ORF">WM40_02310</name>
</gene>
<keyword evidence="12" id="KW-1185">Reference proteome</keyword>
<dbReference type="AlphaFoldDB" id="A0A0F5K4Q4"/>
<dbReference type="InterPro" id="IPR000415">
    <property type="entry name" value="Nitroreductase-like"/>
</dbReference>
<evidence type="ECO:0000256" key="5">
    <source>
        <dbReference type="ARBA" id="ARBA00023002"/>
    </source>
</evidence>
<proteinExistence type="inferred from homology"/>
<dbReference type="PIRSF" id="PIRSF000232">
    <property type="entry name" value="YdjA"/>
    <property type="match status" value="1"/>
</dbReference>
<sequence>MAPSPTVPSIASHDALSRLLARQSAWPLDAPAPDDAALGIIFDMALRAPDHGRLRPWRFVVIRGEARHALGQVLVDAAAGRHPDAGTAVHEGRRQKALAAPVIIAMATATTTATKVPEIEQMMAVGAAAMNMLNAIHLLGFGGFWATGPDTYDRNVHHALGFTETEKLAGFLFVGTRRDAATPVQRPPRASHVREWLGPSSTRHQA</sequence>
<keyword evidence="4 7" id="KW-0521">NADP</keyword>
<evidence type="ECO:0000256" key="6">
    <source>
        <dbReference type="ARBA" id="ARBA00023027"/>
    </source>
</evidence>
<keyword evidence="3 7" id="KW-0288">FMN</keyword>
<organism evidence="11 12">
    <name type="scientific">Robbsia andropogonis</name>
    <dbReference type="NCBI Taxonomy" id="28092"/>
    <lineage>
        <taxon>Bacteria</taxon>
        <taxon>Pseudomonadati</taxon>
        <taxon>Pseudomonadota</taxon>
        <taxon>Betaproteobacteria</taxon>
        <taxon>Burkholderiales</taxon>
        <taxon>Burkholderiaceae</taxon>
        <taxon>Robbsia</taxon>
    </lineage>
</organism>
<dbReference type="InterPro" id="IPR029479">
    <property type="entry name" value="Nitroreductase"/>
</dbReference>
<evidence type="ECO:0000256" key="2">
    <source>
        <dbReference type="ARBA" id="ARBA00022630"/>
    </source>
</evidence>
<evidence type="ECO:0000256" key="4">
    <source>
        <dbReference type="ARBA" id="ARBA00022857"/>
    </source>
</evidence>
<feature type="region of interest" description="Disordered" evidence="9">
    <location>
        <begin position="181"/>
        <end position="206"/>
    </location>
</feature>
<accession>A0A0F5K4Q4</accession>
<dbReference type="Proteomes" id="UP000033618">
    <property type="component" value="Unassembled WGS sequence"/>
</dbReference>
<dbReference type="Pfam" id="PF00881">
    <property type="entry name" value="Nitroreductase"/>
    <property type="match status" value="1"/>
</dbReference>
<comment type="cofactor">
    <cofactor evidence="8">
        <name>FMN</name>
        <dbReference type="ChEBI" id="CHEBI:58210"/>
    </cofactor>
    <text evidence="8">Binds 1 FMN per subunit.</text>
</comment>
<dbReference type="EC" id="1.-.-.-" evidence="7"/>
<evidence type="ECO:0000256" key="8">
    <source>
        <dbReference type="PIRSR" id="PIRSR000232-1"/>
    </source>
</evidence>
<dbReference type="PATRIC" id="fig|28092.6.peg.540"/>
<comment type="caution">
    <text evidence="11">The sequence shown here is derived from an EMBL/GenBank/DDBJ whole genome shotgun (WGS) entry which is preliminary data.</text>
</comment>
<dbReference type="PANTHER" id="PTHR43821">
    <property type="entry name" value="NAD(P)H NITROREDUCTASE YDJA-RELATED"/>
    <property type="match status" value="1"/>
</dbReference>
<dbReference type="PANTHER" id="PTHR43821:SF1">
    <property type="entry name" value="NAD(P)H NITROREDUCTASE YDJA-RELATED"/>
    <property type="match status" value="1"/>
</dbReference>
<dbReference type="SUPFAM" id="SSF55469">
    <property type="entry name" value="FMN-dependent nitroreductase-like"/>
    <property type="match status" value="1"/>
</dbReference>
<comment type="similarity">
    <text evidence="1 7">Belongs to the nitroreductase family.</text>
</comment>
<evidence type="ECO:0000256" key="9">
    <source>
        <dbReference type="SAM" id="MobiDB-lite"/>
    </source>
</evidence>
<feature type="domain" description="Nitroreductase" evidence="10">
    <location>
        <begin position="22"/>
        <end position="175"/>
    </location>
</feature>
<reference evidence="11 12" key="1">
    <citation type="submission" date="2015-03" db="EMBL/GenBank/DDBJ databases">
        <title>Draft Genome Sequence of Burkholderia andropogonis type strain ICMP2807, isolated from Sorghum bicolor.</title>
        <authorList>
            <person name="Lopes-Santos L."/>
            <person name="Castro D.B."/>
            <person name="Ottoboni L.M."/>
            <person name="Park D."/>
            <person name="Weirc B.S."/>
            <person name="Destefano S.A."/>
        </authorList>
    </citation>
    <scope>NUCLEOTIDE SEQUENCE [LARGE SCALE GENOMIC DNA]</scope>
    <source>
        <strain evidence="11 12">ICMP2807</strain>
    </source>
</reference>
<evidence type="ECO:0000259" key="10">
    <source>
        <dbReference type="Pfam" id="PF00881"/>
    </source>
</evidence>
<evidence type="ECO:0000256" key="7">
    <source>
        <dbReference type="PIRNR" id="PIRNR000232"/>
    </source>
</evidence>
<keyword evidence="2 7" id="KW-0285">Flavoprotein</keyword>
<feature type="binding site" evidence="8">
    <location>
        <position position="51"/>
    </location>
    <ligand>
        <name>FMN</name>
        <dbReference type="ChEBI" id="CHEBI:58210"/>
        <note>ligand shared between dimeric partners</note>
    </ligand>
</feature>
<feature type="binding site" description="in other chain" evidence="8">
    <location>
        <begin position="22"/>
        <end position="24"/>
    </location>
    <ligand>
        <name>FMN</name>
        <dbReference type="ChEBI" id="CHEBI:58210"/>
        <note>ligand shared between dimeric partners</note>
    </ligand>
</feature>
<keyword evidence="5 7" id="KW-0560">Oxidoreductase</keyword>
<evidence type="ECO:0000256" key="1">
    <source>
        <dbReference type="ARBA" id="ARBA00007118"/>
    </source>
</evidence>
<dbReference type="EMBL" id="LAQU01000002">
    <property type="protein sequence ID" value="KKB65058.1"/>
    <property type="molecule type" value="Genomic_DNA"/>
</dbReference>
<name>A0A0F5K4Q4_9BURK</name>
<dbReference type="InterPro" id="IPR052530">
    <property type="entry name" value="NAD(P)H_nitroreductase"/>
</dbReference>
<dbReference type="CDD" id="cd02135">
    <property type="entry name" value="YdjA-like"/>
    <property type="match status" value="1"/>
</dbReference>
<protein>
    <recommendedName>
        <fullName evidence="7">Putative NAD(P)H nitroreductase</fullName>
        <ecNumber evidence="7">1.-.-.-</ecNumber>
    </recommendedName>
</protein>
<dbReference type="STRING" id="28092.WM40_02310"/>
<evidence type="ECO:0000256" key="3">
    <source>
        <dbReference type="ARBA" id="ARBA00022643"/>
    </source>
</evidence>
<feature type="binding site" description="in other chain" evidence="8">
    <location>
        <begin position="145"/>
        <end position="147"/>
    </location>
    <ligand>
        <name>FMN</name>
        <dbReference type="ChEBI" id="CHEBI:58210"/>
        <note>ligand shared between dimeric partners</note>
    </ligand>
</feature>
<dbReference type="Gene3D" id="3.40.109.10">
    <property type="entry name" value="NADH Oxidase"/>
    <property type="match status" value="1"/>
</dbReference>
<dbReference type="GO" id="GO:0016491">
    <property type="term" value="F:oxidoreductase activity"/>
    <property type="evidence" value="ECO:0007669"/>
    <property type="project" value="UniProtKB-UniRule"/>
</dbReference>